<feature type="non-terminal residue" evidence="2">
    <location>
        <position position="76"/>
    </location>
</feature>
<keyword evidence="3" id="KW-1185">Reference proteome</keyword>
<sequence length="76" mass="8790">MNAVKGNEVCPVEKKGLMYVKAFLNGKQIMAMIERKEESFRAQRRMLRVQGTTPNEGLPQTRDFGIYRRRTRGSIT</sequence>
<dbReference type="Proteomes" id="UP001341840">
    <property type="component" value="Unassembled WGS sequence"/>
</dbReference>
<organism evidence="2 3">
    <name type="scientific">Stylosanthes scabra</name>
    <dbReference type="NCBI Taxonomy" id="79078"/>
    <lineage>
        <taxon>Eukaryota</taxon>
        <taxon>Viridiplantae</taxon>
        <taxon>Streptophyta</taxon>
        <taxon>Embryophyta</taxon>
        <taxon>Tracheophyta</taxon>
        <taxon>Spermatophyta</taxon>
        <taxon>Magnoliopsida</taxon>
        <taxon>eudicotyledons</taxon>
        <taxon>Gunneridae</taxon>
        <taxon>Pentapetalae</taxon>
        <taxon>rosids</taxon>
        <taxon>fabids</taxon>
        <taxon>Fabales</taxon>
        <taxon>Fabaceae</taxon>
        <taxon>Papilionoideae</taxon>
        <taxon>50 kb inversion clade</taxon>
        <taxon>dalbergioids sensu lato</taxon>
        <taxon>Dalbergieae</taxon>
        <taxon>Pterocarpus clade</taxon>
        <taxon>Stylosanthes</taxon>
    </lineage>
</organism>
<dbReference type="EMBL" id="JASCZI010161979">
    <property type="protein sequence ID" value="MED6179178.1"/>
    <property type="molecule type" value="Genomic_DNA"/>
</dbReference>
<evidence type="ECO:0000256" key="1">
    <source>
        <dbReference type="SAM" id="MobiDB-lite"/>
    </source>
</evidence>
<evidence type="ECO:0000313" key="3">
    <source>
        <dbReference type="Proteomes" id="UP001341840"/>
    </source>
</evidence>
<comment type="caution">
    <text evidence="2">The sequence shown here is derived from an EMBL/GenBank/DDBJ whole genome shotgun (WGS) entry which is preliminary data.</text>
</comment>
<evidence type="ECO:0000313" key="2">
    <source>
        <dbReference type="EMBL" id="MED6179178.1"/>
    </source>
</evidence>
<protein>
    <submittedName>
        <fullName evidence="2">Uncharacterized protein</fullName>
    </submittedName>
</protein>
<reference evidence="2 3" key="1">
    <citation type="journal article" date="2023" name="Plants (Basel)">
        <title>Bridging the Gap: Combining Genomics and Transcriptomics Approaches to Understand Stylosanthes scabra, an Orphan Legume from the Brazilian Caatinga.</title>
        <authorList>
            <person name="Ferreira-Neto J.R.C."/>
            <person name="da Silva M.D."/>
            <person name="Binneck E."/>
            <person name="de Melo N.F."/>
            <person name="da Silva R.H."/>
            <person name="de Melo A.L.T.M."/>
            <person name="Pandolfi V."/>
            <person name="Bustamante F.O."/>
            <person name="Brasileiro-Vidal A.C."/>
            <person name="Benko-Iseppon A.M."/>
        </authorList>
    </citation>
    <scope>NUCLEOTIDE SEQUENCE [LARGE SCALE GENOMIC DNA]</scope>
    <source>
        <tissue evidence="2">Leaves</tissue>
    </source>
</reference>
<feature type="compositionally biased region" description="Basic residues" evidence="1">
    <location>
        <begin position="67"/>
        <end position="76"/>
    </location>
</feature>
<feature type="region of interest" description="Disordered" evidence="1">
    <location>
        <begin position="48"/>
        <end position="76"/>
    </location>
</feature>
<proteinExistence type="predicted"/>
<name>A0ABU6W582_9FABA</name>
<gene>
    <name evidence="2" type="ORF">PIB30_114731</name>
</gene>
<accession>A0ABU6W582</accession>